<organism evidence="2 3">
    <name type="scientific">Streptomyces aureus</name>
    <dbReference type="NCBI Taxonomy" id="193461"/>
    <lineage>
        <taxon>Bacteria</taxon>
        <taxon>Bacillati</taxon>
        <taxon>Actinomycetota</taxon>
        <taxon>Actinomycetes</taxon>
        <taxon>Kitasatosporales</taxon>
        <taxon>Streptomycetaceae</taxon>
        <taxon>Streptomyces</taxon>
    </lineage>
</organism>
<name>A0ABV4SUG5_9ACTN</name>
<sequence length="112" mass="12475">MVLLTGCDGASSGGQRTADRVPTVREAKGGPELPLHEYRFTAEDDEAYSTFKRARTLLAQRCMRDFGFADLPRDPKGPRRGSAYESARRGQEAVRDSVREVLTAQVMVLRFP</sequence>
<accession>A0ABV4SUG5</accession>
<feature type="region of interest" description="Disordered" evidence="1">
    <location>
        <begin position="68"/>
        <end position="95"/>
    </location>
</feature>
<feature type="region of interest" description="Disordered" evidence="1">
    <location>
        <begin position="1"/>
        <end position="30"/>
    </location>
</feature>
<dbReference type="EMBL" id="JBGOSP010000020">
    <property type="protein sequence ID" value="MFA3840929.1"/>
    <property type="molecule type" value="Genomic_DNA"/>
</dbReference>
<dbReference type="Proteomes" id="UP001571476">
    <property type="component" value="Unassembled WGS sequence"/>
</dbReference>
<gene>
    <name evidence="2" type="ORF">ACEG43_32830</name>
</gene>
<proteinExistence type="predicted"/>
<protein>
    <recommendedName>
        <fullName evidence="4">Lipoprotein</fullName>
    </recommendedName>
</protein>
<evidence type="ECO:0008006" key="4">
    <source>
        <dbReference type="Google" id="ProtNLM"/>
    </source>
</evidence>
<dbReference type="RefSeq" id="WP_372565303.1">
    <property type="nucleotide sequence ID" value="NZ_JBGOSP010000020.1"/>
</dbReference>
<evidence type="ECO:0000313" key="2">
    <source>
        <dbReference type="EMBL" id="MFA3840929.1"/>
    </source>
</evidence>
<evidence type="ECO:0000313" key="3">
    <source>
        <dbReference type="Proteomes" id="UP001571476"/>
    </source>
</evidence>
<feature type="compositionally biased region" description="Basic and acidic residues" evidence="1">
    <location>
        <begin position="17"/>
        <end position="30"/>
    </location>
</feature>
<feature type="compositionally biased region" description="Basic and acidic residues" evidence="1">
    <location>
        <begin position="86"/>
        <end position="95"/>
    </location>
</feature>
<evidence type="ECO:0000256" key="1">
    <source>
        <dbReference type="SAM" id="MobiDB-lite"/>
    </source>
</evidence>
<comment type="caution">
    <text evidence="2">The sequence shown here is derived from an EMBL/GenBank/DDBJ whole genome shotgun (WGS) entry which is preliminary data.</text>
</comment>
<reference evidence="2 3" key="1">
    <citation type="submission" date="2024-08" db="EMBL/GenBank/DDBJ databases">
        <title>Genome sequence of Streptomyces aureus CACIA-1.46HGO.</title>
        <authorList>
            <person name="Evangelista-Martinez Z."/>
        </authorList>
    </citation>
    <scope>NUCLEOTIDE SEQUENCE [LARGE SCALE GENOMIC DNA]</scope>
    <source>
        <strain evidence="2 3">CACIA-1.46HGO</strain>
    </source>
</reference>
<keyword evidence="3" id="KW-1185">Reference proteome</keyword>